<evidence type="ECO:0000313" key="1">
    <source>
        <dbReference type="EMBL" id="VBB75634.1"/>
    </source>
</evidence>
<proteinExistence type="predicted"/>
<dbReference type="Proteomes" id="UP000280685">
    <property type="component" value="Chromosome 2"/>
</dbReference>
<organism evidence="1 2">
    <name type="scientific">Podospora comata</name>
    <dbReference type="NCBI Taxonomy" id="48703"/>
    <lineage>
        <taxon>Eukaryota</taxon>
        <taxon>Fungi</taxon>
        <taxon>Dikarya</taxon>
        <taxon>Ascomycota</taxon>
        <taxon>Pezizomycotina</taxon>
        <taxon>Sordariomycetes</taxon>
        <taxon>Sordariomycetidae</taxon>
        <taxon>Sordariales</taxon>
        <taxon>Podosporaceae</taxon>
        <taxon>Podospora</taxon>
    </lineage>
</organism>
<name>A0ABY6S2C7_PODCO</name>
<sequence length="64" mass="7864">MDLTVEEKIFFDRIEKEFLDYVQNGIPIRFIYVKEMRLVDQAFVQQHYLPRVRRLNKCRHAGIH</sequence>
<keyword evidence="2" id="KW-1185">Reference proteome</keyword>
<gene>
    <name evidence="1" type="ORF">PODCO_205625</name>
</gene>
<dbReference type="EMBL" id="LR026965">
    <property type="protein sequence ID" value="VBB75634.1"/>
    <property type="molecule type" value="Genomic_DNA"/>
</dbReference>
<accession>A0ABY6S2C7</accession>
<evidence type="ECO:0000313" key="2">
    <source>
        <dbReference type="Proteomes" id="UP000280685"/>
    </source>
</evidence>
<reference evidence="1" key="1">
    <citation type="submission" date="2018-02" db="EMBL/GenBank/DDBJ databases">
        <authorList>
            <person name="Silar P."/>
        </authorList>
    </citation>
    <scope>NUCLEOTIDE SEQUENCE [LARGE SCALE GENOMIC DNA]</scope>
    <source>
        <strain evidence="1">T</strain>
    </source>
</reference>
<protein>
    <submittedName>
        <fullName evidence="1">Uncharacterized protein</fullName>
    </submittedName>
</protein>